<comment type="caution">
    <text evidence="2">The sequence shown here is derived from an EMBL/GenBank/DDBJ whole genome shotgun (WGS) entry which is preliminary data.</text>
</comment>
<reference evidence="2" key="1">
    <citation type="submission" date="2023-04" db="EMBL/GenBank/DDBJ databases">
        <title>Phytophthora fragariaefolia NBRC 109709.</title>
        <authorList>
            <person name="Ichikawa N."/>
            <person name="Sato H."/>
            <person name="Tonouchi N."/>
        </authorList>
    </citation>
    <scope>NUCLEOTIDE SEQUENCE</scope>
    <source>
        <strain evidence="2">NBRC 109709</strain>
    </source>
</reference>
<protein>
    <submittedName>
        <fullName evidence="2">Unnamed protein product</fullName>
    </submittedName>
</protein>
<proteinExistence type="predicted"/>
<dbReference type="EMBL" id="BSXT01002290">
    <property type="protein sequence ID" value="GMF48210.1"/>
    <property type="molecule type" value="Genomic_DNA"/>
</dbReference>
<keyword evidence="3" id="KW-1185">Reference proteome</keyword>
<name>A0A9W6XXV5_9STRA</name>
<sequence>MASSGSASEYDNEPAEDQSPEVHILAPRAGFVRTPRMVGEVFENWDAFFEHLHVFQEEIHQIYKKRTSTSSAARNADHEQRGKATPPNRDARIIRQVLPETGMYLQLDAAQSNEGQAEQLRREIDRM</sequence>
<dbReference type="OrthoDB" id="143663at2759"/>
<evidence type="ECO:0000313" key="2">
    <source>
        <dbReference type="EMBL" id="GMF48210.1"/>
    </source>
</evidence>
<evidence type="ECO:0000256" key="1">
    <source>
        <dbReference type="SAM" id="MobiDB-lite"/>
    </source>
</evidence>
<evidence type="ECO:0000313" key="3">
    <source>
        <dbReference type="Proteomes" id="UP001165121"/>
    </source>
</evidence>
<accession>A0A9W6XXV5</accession>
<organism evidence="2 3">
    <name type="scientific">Phytophthora fragariaefolia</name>
    <dbReference type="NCBI Taxonomy" id="1490495"/>
    <lineage>
        <taxon>Eukaryota</taxon>
        <taxon>Sar</taxon>
        <taxon>Stramenopiles</taxon>
        <taxon>Oomycota</taxon>
        <taxon>Peronosporomycetes</taxon>
        <taxon>Peronosporales</taxon>
        <taxon>Peronosporaceae</taxon>
        <taxon>Phytophthora</taxon>
    </lineage>
</organism>
<dbReference type="AlphaFoldDB" id="A0A9W6XXV5"/>
<dbReference type="Proteomes" id="UP001165121">
    <property type="component" value="Unassembled WGS sequence"/>
</dbReference>
<feature type="region of interest" description="Disordered" evidence="1">
    <location>
        <begin position="1"/>
        <end position="23"/>
    </location>
</feature>
<gene>
    <name evidence="2" type="ORF">Pfra01_001852400</name>
</gene>
<feature type="compositionally biased region" description="Acidic residues" evidence="1">
    <location>
        <begin position="10"/>
        <end position="19"/>
    </location>
</feature>
<feature type="region of interest" description="Disordered" evidence="1">
    <location>
        <begin position="65"/>
        <end position="91"/>
    </location>
</feature>
<feature type="region of interest" description="Disordered" evidence="1">
    <location>
        <begin position="108"/>
        <end position="127"/>
    </location>
</feature>